<dbReference type="GO" id="GO:0005524">
    <property type="term" value="F:ATP binding"/>
    <property type="evidence" value="ECO:0007669"/>
    <property type="project" value="InterPro"/>
</dbReference>
<dbReference type="InterPro" id="IPR027417">
    <property type="entry name" value="P-loop_NTPase"/>
</dbReference>
<dbReference type="Gene3D" id="3.40.50.300">
    <property type="entry name" value="P-loop containing nucleotide triphosphate hydrolases"/>
    <property type="match status" value="1"/>
</dbReference>
<dbReference type="PROSITE" id="PS51199">
    <property type="entry name" value="SF4_HELICASE"/>
    <property type="match status" value="1"/>
</dbReference>
<dbReference type="GO" id="GO:0043139">
    <property type="term" value="F:5'-3' DNA helicase activity"/>
    <property type="evidence" value="ECO:0007669"/>
    <property type="project" value="InterPro"/>
</dbReference>
<keyword evidence="2" id="KW-0378">Hydrolase</keyword>
<proteinExistence type="predicted"/>
<organism evidence="2">
    <name type="scientific">viral metagenome</name>
    <dbReference type="NCBI Taxonomy" id="1070528"/>
    <lineage>
        <taxon>unclassified sequences</taxon>
        <taxon>metagenomes</taxon>
        <taxon>organismal metagenomes</taxon>
    </lineage>
</organism>
<dbReference type="SUPFAM" id="SSF56731">
    <property type="entry name" value="DNA primase core"/>
    <property type="match status" value="1"/>
</dbReference>
<dbReference type="EMBL" id="MT142538">
    <property type="protein sequence ID" value="QJA84868.1"/>
    <property type="molecule type" value="Genomic_DNA"/>
</dbReference>
<gene>
    <name evidence="2" type="ORF">MM415B02339_0010</name>
</gene>
<keyword evidence="2" id="KW-0067">ATP-binding</keyword>
<dbReference type="GO" id="GO:0006260">
    <property type="term" value="P:DNA replication"/>
    <property type="evidence" value="ECO:0007669"/>
    <property type="project" value="InterPro"/>
</dbReference>
<dbReference type="SUPFAM" id="SSF52540">
    <property type="entry name" value="P-loop containing nucleoside triphosphate hydrolases"/>
    <property type="match status" value="1"/>
</dbReference>
<dbReference type="Gene3D" id="3.40.1360.10">
    <property type="match status" value="1"/>
</dbReference>
<dbReference type="AlphaFoldDB" id="A0A6M3KU79"/>
<keyword evidence="2" id="KW-0347">Helicase</keyword>
<dbReference type="PANTHER" id="PTHR12873">
    <property type="entry name" value="T7-LIKE MITOCHONDRIAL DNA HELICASE"/>
    <property type="match status" value="1"/>
</dbReference>
<feature type="domain" description="SF4 helicase" evidence="1">
    <location>
        <begin position="344"/>
        <end position="608"/>
    </location>
</feature>
<dbReference type="PANTHER" id="PTHR12873:SF0">
    <property type="entry name" value="TWINKLE MTDNA HELICASE"/>
    <property type="match status" value="1"/>
</dbReference>
<dbReference type="InterPro" id="IPR027032">
    <property type="entry name" value="Twinkle-like"/>
</dbReference>
<accession>A0A6M3KU79</accession>
<evidence type="ECO:0000313" key="2">
    <source>
        <dbReference type="EMBL" id="QJA84868.1"/>
    </source>
</evidence>
<name>A0A6M3KU79_9ZZZZ</name>
<dbReference type="GO" id="GO:0003697">
    <property type="term" value="F:single-stranded DNA binding"/>
    <property type="evidence" value="ECO:0007669"/>
    <property type="project" value="InterPro"/>
</dbReference>
<evidence type="ECO:0000259" key="1">
    <source>
        <dbReference type="PROSITE" id="PS51199"/>
    </source>
</evidence>
<keyword evidence="2" id="KW-0547">Nucleotide-binding</keyword>
<dbReference type="Pfam" id="PF13155">
    <property type="entry name" value="Toprim_2"/>
    <property type="match status" value="1"/>
</dbReference>
<reference evidence="2" key="1">
    <citation type="submission" date="2020-03" db="EMBL/GenBank/DDBJ databases">
        <title>The deep terrestrial virosphere.</title>
        <authorList>
            <person name="Holmfeldt K."/>
            <person name="Nilsson E."/>
            <person name="Simone D."/>
            <person name="Lopez-Fernandez M."/>
            <person name="Wu X."/>
            <person name="de Brujin I."/>
            <person name="Lundin D."/>
            <person name="Andersson A."/>
            <person name="Bertilsson S."/>
            <person name="Dopson M."/>
        </authorList>
    </citation>
    <scope>NUCLEOTIDE SEQUENCE</scope>
    <source>
        <strain evidence="2">MM415B02339</strain>
    </source>
</reference>
<protein>
    <submittedName>
        <fullName evidence="2">Putative helicase</fullName>
    </submittedName>
</protein>
<sequence length="611" mass="67347">MSGTETPEEFVRRVYSKTTRVGANEVRFPCPACHNEEGFSFNTKTGLWMCMRASCEAAGNLYKIKVLLGEAYDVETPDKISGDMALDRIMSVIEAQVTEDRVDKWRRQLLTSPDAEAARRYLISRRIGPNGAAAAQARLGWERSKRSAQGVIMIPYPMPGKTTLDSEIPLVKTRYIPPEPVVDGKLVRYHRLPDGTSVPYTPLGLGVDKPALVVGGELDALSVLQAYVDGGVPVEEIPVYIVAPPSESSWKVVVAGLQRCEEIVVVFDSDEAGQSATEKLSYALGTWRTRSAVWPGGCNDANAALQADLLDVFALADIVQNSRPVAAKGVAGTMAFESRVLASLDRQKSSWSTGFVAVDRLIGGLRPGETTLITGHTGSGKSVFVSNLVVNQVACDHTTFFCPFELGVEKQILRSVTQLLETDVHKMTADEVRGGMRTLGNHIMWFDHYGSVNIQLFRETLMYVVRTLMVDLVVLDHRDFMVQRGKDRWDKLDELCMMVVQTIKDTQAHCIMVVHPGAAPKAFKRDSDDWLPQLGDVKGHSDAIQDVDNVASMYRPRSANRTNAAEADGTFPAAIVFTKVRDPHGDEGTVELRFNKNTLRFSDLGCNLFPY</sequence>
<dbReference type="InterPro" id="IPR007694">
    <property type="entry name" value="DNA_helicase_DnaB-like_C"/>
</dbReference>
<dbReference type="Pfam" id="PF03796">
    <property type="entry name" value="DnaB_C"/>
    <property type="match status" value="1"/>
</dbReference>